<evidence type="ECO:0000256" key="1">
    <source>
        <dbReference type="SAM" id="Coils"/>
    </source>
</evidence>
<feature type="region of interest" description="Disordered" evidence="2">
    <location>
        <begin position="1"/>
        <end position="42"/>
    </location>
</feature>
<gene>
    <name evidence="3" type="ORF">ACH5RR_015119</name>
</gene>
<evidence type="ECO:0000313" key="3">
    <source>
        <dbReference type="EMBL" id="KAL3522285.1"/>
    </source>
</evidence>
<dbReference type="AlphaFoldDB" id="A0ABD2ZVP3"/>
<reference evidence="3 4" key="1">
    <citation type="submission" date="2024-11" db="EMBL/GenBank/DDBJ databases">
        <title>A near-complete genome assembly of Cinchona calisaya.</title>
        <authorList>
            <person name="Lian D.C."/>
            <person name="Zhao X.W."/>
            <person name="Wei L."/>
        </authorList>
    </citation>
    <scope>NUCLEOTIDE SEQUENCE [LARGE SCALE GENOMIC DNA]</scope>
    <source>
        <tissue evidence="3">Nenye</tissue>
    </source>
</reference>
<feature type="compositionally biased region" description="Polar residues" evidence="2">
    <location>
        <begin position="1"/>
        <end position="12"/>
    </location>
</feature>
<proteinExistence type="predicted"/>
<protein>
    <submittedName>
        <fullName evidence="3">Uncharacterized protein</fullName>
    </submittedName>
</protein>
<organism evidence="3 4">
    <name type="scientific">Cinchona calisaya</name>
    <dbReference type="NCBI Taxonomy" id="153742"/>
    <lineage>
        <taxon>Eukaryota</taxon>
        <taxon>Viridiplantae</taxon>
        <taxon>Streptophyta</taxon>
        <taxon>Embryophyta</taxon>
        <taxon>Tracheophyta</taxon>
        <taxon>Spermatophyta</taxon>
        <taxon>Magnoliopsida</taxon>
        <taxon>eudicotyledons</taxon>
        <taxon>Gunneridae</taxon>
        <taxon>Pentapetalae</taxon>
        <taxon>asterids</taxon>
        <taxon>lamiids</taxon>
        <taxon>Gentianales</taxon>
        <taxon>Rubiaceae</taxon>
        <taxon>Cinchonoideae</taxon>
        <taxon>Cinchoneae</taxon>
        <taxon>Cinchona</taxon>
    </lineage>
</organism>
<dbReference type="InterPro" id="IPR004252">
    <property type="entry name" value="Probable_transposase_24"/>
</dbReference>
<evidence type="ECO:0000256" key="2">
    <source>
        <dbReference type="SAM" id="MobiDB-lite"/>
    </source>
</evidence>
<dbReference type="EMBL" id="JBJUIK010000007">
    <property type="protein sequence ID" value="KAL3522285.1"/>
    <property type="molecule type" value="Genomic_DNA"/>
</dbReference>
<feature type="compositionally biased region" description="Polar residues" evidence="2">
    <location>
        <begin position="171"/>
        <end position="180"/>
    </location>
</feature>
<dbReference type="Pfam" id="PF03004">
    <property type="entry name" value="Transposase_24"/>
    <property type="match status" value="1"/>
</dbReference>
<comment type="caution">
    <text evidence="3">The sequence shown here is derived from an EMBL/GenBank/DDBJ whole genome shotgun (WGS) entry which is preliminary data.</text>
</comment>
<keyword evidence="4" id="KW-1185">Reference proteome</keyword>
<sequence>MPAQCRSNSTMGGSFKVGPSIPFSASSSPQPSLSTGAPSTLVPQLTPHEKSEFRMDDVADTSAAGDTRALIWTQRYTFNNSKYVVRELNNIIKGLWNDKCINWTSTPLHVRDLWWNEFKCHFKWEERHEIKVYRVFRKKVGDYLRNRMYRAKATKKKATFIQRENWGDISNNWNPKASQMKNKRNKNNRVDEASQGSPHARGLVNMGQHKKRLTQSLGQPPAFLETFQEGYNEKKGNTWSGPHTHAIHKSYNGHLRARIHKAPSSCAGESSEASVNNMFALPSSSSTIVREADVNQLRAKHKLVSQAEVNQVRAEVNQLQARLRQKDEELLSMRKKLDALFELATKLRPEVYQELHVNSLPSNPANDVPNGN</sequence>
<dbReference type="Proteomes" id="UP001630127">
    <property type="component" value="Unassembled WGS sequence"/>
</dbReference>
<feature type="coiled-coil region" evidence="1">
    <location>
        <begin position="302"/>
        <end position="336"/>
    </location>
</feature>
<keyword evidence="1" id="KW-0175">Coiled coil</keyword>
<accession>A0ABD2ZVP3</accession>
<name>A0ABD2ZVP3_9GENT</name>
<feature type="compositionally biased region" description="Low complexity" evidence="2">
    <location>
        <begin position="19"/>
        <end position="34"/>
    </location>
</feature>
<feature type="region of interest" description="Disordered" evidence="2">
    <location>
        <begin position="171"/>
        <end position="202"/>
    </location>
</feature>
<evidence type="ECO:0000313" key="4">
    <source>
        <dbReference type="Proteomes" id="UP001630127"/>
    </source>
</evidence>